<dbReference type="Proteomes" id="UP001216907">
    <property type="component" value="Unassembled WGS sequence"/>
</dbReference>
<keyword evidence="6 15" id="KW-0560">Oxidoreductase</keyword>
<gene>
    <name evidence="15" type="ORF">PZE19_15405</name>
</gene>
<proteinExistence type="inferred from homology"/>
<comment type="caution">
    <text evidence="15">The sequence shown here is derived from an EMBL/GenBank/DDBJ whole genome shotgun (WGS) entry which is preliminary data.</text>
</comment>
<evidence type="ECO:0000256" key="2">
    <source>
        <dbReference type="ARBA" id="ARBA00011245"/>
    </source>
</evidence>
<evidence type="ECO:0000256" key="13">
    <source>
        <dbReference type="SAM" id="SignalP"/>
    </source>
</evidence>
<dbReference type="GO" id="GO:0140824">
    <property type="term" value="F:thioredoxin-dependent peroxiredoxin activity"/>
    <property type="evidence" value="ECO:0007669"/>
    <property type="project" value="UniProtKB-EC"/>
</dbReference>
<dbReference type="InterPro" id="IPR024706">
    <property type="entry name" value="Peroxiredoxin_AhpC-typ"/>
</dbReference>
<name>A0ABT6FC94_9BACT</name>
<evidence type="ECO:0000313" key="15">
    <source>
        <dbReference type="EMBL" id="MDG3005174.1"/>
    </source>
</evidence>
<evidence type="ECO:0000313" key="16">
    <source>
        <dbReference type="Proteomes" id="UP001216907"/>
    </source>
</evidence>
<accession>A0ABT6FC94</accession>
<dbReference type="InterPro" id="IPR013766">
    <property type="entry name" value="Thioredoxin_domain"/>
</dbReference>
<dbReference type="CDD" id="cd03017">
    <property type="entry name" value="PRX_BCP"/>
    <property type="match status" value="1"/>
</dbReference>
<reference evidence="15 16" key="1">
    <citation type="submission" date="2023-03" db="EMBL/GenBank/DDBJ databases">
        <title>Paludisphaera mucosa sp. nov. a novel planctomycete from northern fen.</title>
        <authorList>
            <person name="Ivanova A."/>
        </authorList>
    </citation>
    <scope>NUCLEOTIDE SEQUENCE [LARGE SCALE GENOMIC DNA]</scope>
    <source>
        <strain evidence="15 16">Pla2</strain>
    </source>
</reference>
<dbReference type="PROSITE" id="PS51352">
    <property type="entry name" value="THIOREDOXIN_2"/>
    <property type="match status" value="1"/>
</dbReference>
<evidence type="ECO:0000256" key="9">
    <source>
        <dbReference type="ARBA" id="ARBA00032824"/>
    </source>
</evidence>
<dbReference type="PIRSF" id="PIRSF000239">
    <property type="entry name" value="AHPC"/>
    <property type="match status" value="1"/>
</dbReference>
<evidence type="ECO:0000256" key="10">
    <source>
        <dbReference type="ARBA" id="ARBA00038489"/>
    </source>
</evidence>
<keyword evidence="5" id="KW-0049">Antioxidant</keyword>
<keyword evidence="4 15" id="KW-0575">Peroxidase</keyword>
<dbReference type="InterPro" id="IPR036249">
    <property type="entry name" value="Thioredoxin-like_sf"/>
</dbReference>
<dbReference type="EC" id="1.11.1.24" evidence="3"/>
<keyword evidence="8" id="KW-0676">Redox-active center</keyword>
<evidence type="ECO:0000256" key="3">
    <source>
        <dbReference type="ARBA" id="ARBA00013017"/>
    </source>
</evidence>
<dbReference type="PANTHER" id="PTHR42801:SF4">
    <property type="entry name" value="AHPC_TSA FAMILY PROTEIN"/>
    <property type="match status" value="1"/>
</dbReference>
<feature type="chain" id="PRO_5045330831" description="thioredoxin-dependent peroxiredoxin" evidence="13">
    <location>
        <begin position="23"/>
        <end position="175"/>
    </location>
</feature>
<comment type="function">
    <text evidence="1">Thiol-specific peroxidase that catalyzes the reduction of hydrogen peroxide and organic hydroperoxides to water and alcohols, respectively. Plays a role in cell protection against oxidative stress by detoxifying peroxides and as sensor of hydrogen peroxide-mediated signaling events.</text>
</comment>
<evidence type="ECO:0000256" key="11">
    <source>
        <dbReference type="ARBA" id="ARBA00042639"/>
    </source>
</evidence>
<keyword evidence="13" id="KW-0732">Signal</keyword>
<evidence type="ECO:0000256" key="8">
    <source>
        <dbReference type="ARBA" id="ARBA00023284"/>
    </source>
</evidence>
<keyword evidence="16" id="KW-1185">Reference proteome</keyword>
<organism evidence="15 16">
    <name type="scientific">Paludisphaera mucosa</name>
    <dbReference type="NCBI Taxonomy" id="3030827"/>
    <lineage>
        <taxon>Bacteria</taxon>
        <taxon>Pseudomonadati</taxon>
        <taxon>Planctomycetota</taxon>
        <taxon>Planctomycetia</taxon>
        <taxon>Isosphaerales</taxon>
        <taxon>Isosphaeraceae</taxon>
        <taxon>Paludisphaera</taxon>
    </lineage>
</organism>
<evidence type="ECO:0000256" key="4">
    <source>
        <dbReference type="ARBA" id="ARBA00022559"/>
    </source>
</evidence>
<evidence type="ECO:0000256" key="1">
    <source>
        <dbReference type="ARBA" id="ARBA00003330"/>
    </source>
</evidence>
<evidence type="ECO:0000259" key="14">
    <source>
        <dbReference type="PROSITE" id="PS51352"/>
    </source>
</evidence>
<feature type="signal peptide" evidence="13">
    <location>
        <begin position="1"/>
        <end position="22"/>
    </location>
</feature>
<dbReference type="InterPro" id="IPR050924">
    <property type="entry name" value="Peroxiredoxin_BCP/PrxQ"/>
</dbReference>
<evidence type="ECO:0000256" key="7">
    <source>
        <dbReference type="ARBA" id="ARBA00023157"/>
    </source>
</evidence>
<evidence type="ECO:0000256" key="5">
    <source>
        <dbReference type="ARBA" id="ARBA00022862"/>
    </source>
</evidence>
<dbReference type="RefSeq" id="WP_277861520.1">
    <property type="nucleotide sequence ID" value="NZ_JARRAG010000002.1"/>
</dbReference>
<evidence type="ECO:0000256" key="12">
    <source>
        <dbReference type="ARBA" id="ARBA00049091"/>
    </source>
</evidence>
<dbReference type="Pfam" id="PF00578">
    <property type="entry name" value="AhpC-TSA"/>
    <property type="match status" value="1"/>
</dbReference>
<comment type="subunit">
    <text evidence="2">Monomer.</text>
</comment>
<keyword evidence="7" id="KW-1015">Disulfide bond</keyword>
<comment type="catalytic activity">
    <reaction evidence="12">
        <text>a hydroperoxide + [thioredoxin]-dithiol = an alcohol + [thioredoxin]-disulfide + H2O</text>
        <dbReference type="Rhea" id="RHEA:62620"/>
        <dbReference type="Rhea" id="RHEA-COMP:10698"/>
        <dbReference type="Rhea" id="RHEA-COMP:10700"/>
        <dbReference type="ChEBI" id="CHEBI:15377"/>
        <dbReference type="ChEBI" id="CHEBI:29950"/>
        <dbReference type="ChEBI" id="CHEBI:30879"/>
        <dbReference type="ChEBI" id="CHEBI:35924"/>
        <dbReference type="ChEBI" id="CHEBI:50058"/>
        <dbReference type="EC" id="1.11.1.24"/>
    </reaction>
</comment>
<comment type="similarity">
    <text evidence="10">Belongs to the peroxiredoxin family. BCP/PrxQ subfamily.</text>
</comment>
<dbReference type="PANTHER" id="PTHR42801">
    <property type="entry name" value="THIOREDOXIN-DEPENDENT PEROXIDE REDUCTASE"/>
    <property type="match status" value="1"/>
</dbReference>
<dbReference type="SUPFAM" id="SSF52833">
    <property type="entry name" value="Thioredoxin-like"/>
    <property type="match status" value="1"/>
</dbReference>
<dbReference type="Gene3D" id="3.40.30.10">
    <property type="entry name" value="Glutaredoxin"/>
    <property type="match status" value="1"/>
</dbReference>
<dbReference type="InterPro" id="IPR000866">
    <property type="entry name" value="AhpC/TSA"/>
</dbReference>
<sequence length="175" mass="18561">MFRRIALLGLGIAAASATFARAGDLKVGDPAPAFALQGSDGKTHALADYKGKSGVVLAWYPKAFTPGCTKECQSFAGAGESLKGLKVAYFTASVDEADYNKKFAESLNADYPILSDPSKDVAKAYGVVHEGRAVPERWTFYIDKQGVIKGIDKNINVAKAAEDVAAKVKDLKLAD</sequence>
<feature type="domain" description="Thioredoxin" evidence="14">
    <location>
        <begin position="25"/>
        <end position="173"/>
    </location>
</feature>
<dbReference type="EMBL" id="JARRAG010000002">
    <property type="protein sequence ID" value="MDG3005174.1"/>
    <property type="molecule type" value="Genomic_DNA"/>
</dbReference>
<protein>
    <recommendedName>
        <fullName evidence="3">thioredoxin-dependent peroxiredoxin</fullName>
        <ecNumber evidence="3">1.11.1.24</ecNumber>
    </recommendedName>
    <alternativeName>
        <fullName evidence="9">Thioredoxin peroxidase</fullName>
    </alternativeName>
    <alternativeName>
        <fullName evidence="11">Thioredoxin-dependent peroxiredoxin Bcp</fullName>
    </alternativeName>
</protein>
<evidence type="ECO:0000256" key="6">
    <source>
        <dbReference type="ARBA" id="ARBA00023002"/>
    </source>
</evidence>